<organism evidence="3 4">
    <name type="scientific">Paramecium octaurelia</name>
    <dbReference type="NCBI Taxonomy" id="43137"/>
    <lineage>
        <taxon>Eukaryota</taxon>
        <taxon>Sar</taxon>
        <taxon>Alveolata</taxon>
        <taxon>Ciliophora</taxon>
        <taxon>Intramacronucleata</taxon>
        <taxon>Oligohymenophorea</taxon>
        <taxon>Peniculida</taxon>
        <taxon>Parameciidae</taxon>
        <taxon>Paramecium</taxon>
    </lineage>
</organism>
<feature type="signal peptide" evidence="2">
    <location>
        <begin position="1"/>
        <end position="16"/>
    </location>
</feature>
<keyword evidence="2" id="KW-0732">Signal</keyword>
<dbReference type="Proteomes" id="UP000683925">
    <property type="component" value="Unassembled WGS sequence"/>
</dbReference>
<name>A0A8S1T6U8_PAROT</name>
<dbReference type="AlphaFoldDB" id="A0A8S1T6U8"/>
<comment type="caution">
    <text evidence="3">The sequence shown here is derived from an EMBL/GenBank/DDBJ whole genome shotgun (WGS) entry which is preliminary data.</text>
</comment>
<keyword evidence="4" id="KW-1185">Reference proteome</keyword>
<evidence type="ECO:0000313" key="4">
    <source>
        <dbReference type="Proteomes" id="UP000683925"/>
    </source>
</evidence>
<accession>A0A8S1T6U8</accession>
<sequence>MLAIFLFIILVTSNHAMNLSKRETQKYQQYVNRIEKRQIGSLIISMLQLDQPQINQLIEQSIEDFESEYSNLQDFHISRKTQIYQSMQQLKAQLLDLDLLQSSFIDGPQEKEREFHEQKITRLNQLINQNYKTIDQKEVQLIKMQNSLSSLIDEYDLNISQIDQMLQTIDSIVYDEEKVGIKFFQKRGKVNEIIENFGKSTIKHIKLDLPMLKQIAQIGIKSNFADKSTYKQVQELLISLRNKLVGELNSLNTDKIDELEMSINELKNDTLKLKSQLLESTQKLQIENRDISAITESKKRIEQELVILDEDLRLENELFNQKEAFLIEEVNELMEIEQLLKNRELIQYIQEQEQQ</sequence>
<feature type="chain" id="PRO_5035935502" evidence="2">
    <location>
        <begin position="17"/>
        <end position="355"/>
    </location>
</feature>
<dbReference type="OrthoDB" id="299851at2759"/>
<proteinExistence type="predicted"/>
<keyword evidence="1" id="KW-0175">Coiled coil</keyword>
<feature type="coiled-coil region" evidence="1">
    <location>
        <begin position="249"/>
        <end position="318"/>
    </location>
</feature>
<evidence type="ECO:0000313" key="3">
    <source>
        <dbReference type="EMBL" id="CAD8147963.1"/>
    </source>
</evidence>
<evidence type="ECO:0000256" key="1">
    <source>
        <dbReference type="SAM" id="Coils"/>
    </source>
</evidence>
<gene>
    <name evidence="3" type="ORF">POCTA_138.1.T0200287</name>
</gene>
<reference evidence="3" key="1">
    <citation type="submission" date="2021-01" db="EMBL/GenBank/DDBJ databases">
        <authorList>
            <consortium name="Genoscope - CEA"/>
            <person name="William W."/>
        </authorList>
    </citation>
    <scope>NUCLEOTIDE SEQUENCE</scope>
</reference>
<protein>
    <submittedName>
        <fullName evidence="3">Uncharacterized protein</fullName>
    </submittedName>
</protein>
<evidence type="ECO:0000256" key="2">
    <source>
        <dbReference type="SAM" id="SignalP"/>
    </source>
</evidence>
<dbReference type="OMA" id="FHEQKIT"/>
<dbReference type="EMBL" id="CAJJDP010000020">
    <property type="protein sequence ID" value="CAD8147963.1"/>
    <property type="molecule type" value="Genomic_DNA"/>
</dbReference>